<dbReference type="Proteomes" id="UP000626109">
    <property type="component" value="Unassembled WGS sequence"/>
</dbReference>
<feature type="non-terminal residue" evidence="1">
    <location>
        <position position="1"/>
    </location>
</feature>
<protein>
    <submittedName>
        <fullName evidence="1">Uncharacterized protein</fullName>
    </submittedName>
</protein>
<dbReference type="EMBL" id="CAJNNW010032618">
    <property type="protein sequence ID" value="CAE8714296.1"/>
    <property type="molecule type" value="Genomic_DNA"/>
</dbReference>
<proteinExistence type="predicted"/>
<gene>
    <name evidence="1" type="ORF">PGLA2088_LOCUS37927</name>
</gene>
<evidence type="ECO:0000313" key="2">
    <source>
        <dbReference type="Proteomes" id="UP000626109"/>
    </source>
</evidence>
<name>A0A813KW95_POLGL</name>
<comment type="caution">
    <text evidence="1">The sequence shown here is derived from an EMBL/GenBank/DDBJ whole genome shotgun (WGS) entry which is preliminary data.</text>
</comment>
<feature type="non-terminal residue" evidence="1">
    <location>
        <position position="64"/>
    </location>
</feature>
<evidence type="ECO:0000313" key="1">
    <source>
        <dbReference type="EMBL" id="CAE8714296.1"/>
    </source>
</evidence>
<accession>A0A813KW95</accession>
<reference evidence="1" key="1">
    <citation type="submission" date="2021-02" db="EMBL/GenBank/DDBJ databases">
        <authorList>
            <person name="Dougan E. K."/>
            <person name="Rhodes N."/>
            <person name="Thang M."/>
            <person name="Chan C."/>
        </authorList>
    </citation>
    <scope>NUCLEOTIDE SEQUENCE</scope>
</reference>
<sequence length="64" mass="6572">TGPATALLAVGSRVRRVALSQVTLVDLRKSLVSSGAVSSRTVRIAAEPDGSAEVLSDAQLCQHV</sequence>
<organism evidence="1 2">
    <name type="scientific">Polarella glacialis</name>
    <name type="common">Dinoflagellate</name>
    <dbReference type="NCBI Taxonomy" id="89957"/>
    <lineage>
        <taxon>Eukaryota</taxon>
        <taxon>Sar</taxon>
        <taxon>Alveolata</taxon>
        <taxon>Dinophyceae</taxon>
        <taxon>Suessiales</taxon>
        <taxon>Suessiaceae</taxon>
        <taxon>Polarella</taxon>
    </lineage>
</organism>
<dbReference type="AlphaFoldDB" id="A0A813KW95"/>